<dbReference type="OrthoDB" id="205794at2759"/>
<keyword evidence="6" id="KW-0539">Nucleus</keyword>
<keyword evidence="3" id="KW-0507">mRNA processing</keyword>
<dbReference type="GO" id="GO:0008380">
    <property type="term" value="P:RNA splicing"/>
    <property type="evidence" value="ECO:0007669"/>
    <property type="project" value="UniProtKB-KW"/>
</dbReference>
<evidence type="ECO:0000256" key="7">
    <source>
        <dbReference type="SAM" id="Coils"/>
    </source>
</evidence>
<dbReference type="Pfam" id="PF05700">
    <property type="entry name" value="BCAS2"/>
    <property type="match status" value="1"/>
</dbReference>
<dbReference type="PANTHER" id="PTHR13296">
    <property type="entry name" value="BCAS2 PROTEIN"/>
    <property type="match status" value="1"/>
</dbReference>
<dbReference type="GO" id="GO:0006397">
    <property type="term" value="P:mRNA processing"/>
    <property type="evidence" value="ECO:0007669"/>
    <property type="project" value="UniProtKB-KW"/>
</dbReference>
<dbReference type="InterPro" id="IPR008409">
    <property type="entry name" value="SPF27"/>
</dbReference>
<evidence type="ECO:0000256" key="4">
    <source>
        <dbReference type="ARBA" id="ARBA00022728"/>
    </source>
</evidence>
<feature type="coiled-coil region" evidence="7">
    <location>
        <begin position="56"/>
        <end position="90"/>
    </location>
</feature>
<keyword evidence="7" id="KW-0175">Coiled coil</keyword>
<dbReference type="PANTHER" id="PTHR13296:SF0">
    <property type="entry name" value="PRE-MRNA-SPLICING FACTOR SPF27"/>
    <property type="match status" value="1"/>
</dbReference>
<dbReference type="EMBL" id="KI925059">
    <property type="protein sequence ID" value="ETW19683.1"/>
    <property type="molecule type" value="Genomic_DNA"/>
</dbReference>
<reference evidence="8 9" key="2">
    <citation type="submission" date="2013-02" db="EMBL/GenBank/DDBJ databases">
        <title>The Genome Sequence of Plasmodium falciparum Vietnam Oak-Knoll (FVO).</title>
        <authorList>
            <consortium name="The Broad Institute Genome Sequencing Platform"/>
            <consortium name="The Broad Institute Genome Sequencing Center for Infectious Disease"/>
            <person name="Neafsey D."/>
            <person name="Cheeseman I."/>
            <person name="Volkman S."/>
            <person name="Adams J."/>
            <person name="Walker B."/>
            <person name="Young S.K."/>
            <person name="Zeng Q."/>
            <person name="Gargeya S."/>
            <person name="Fitzgerald M."/>
            <person name="Haas B."/>
            <person name="Abouelleil A."/>
            <person name="Alvarado L."/>
            <person name="Arachchi H.M."/>
            <person name="Berlin A.M."/>
            <person name="Chapman S.B."/>
            <person name="Dewar J."/>
            <person name="Goldberg J."/>
            <person name="Griggs A."/>
            <person name="Gujja S."/>
            <person name="Hansen M."/>
            <person name="Howarth C."/>
            <person name="Imamovic A."/>
            <person name="Larimer J."/>
            <person name="McCowan C."/>
            <person name="Murphy C."/>
            <person name="Neiman D."/>
            <person name="Pearson M."/>
            <person name="Priest M."/>
            <person name="Roberts A."/>
            <person name="Saif S."/>
            <person name="Shea T."/>
            <person name="Sisk P."/>
            <person name="Sykes S."/>
            <person name="Wortman J."/>
            <person name="Nusbaum C."/>
            <person name="Birren B."/>
        </authorList>
    </citation>
    <scope>NUCLEOTIDE SEQUENCE [LARGE SCALE GENOMIC DNA]</scope>
    <source>
        <strain evidence="9">Vietnam Oak-Knoll (FVO)</strain>
    </source>
</reference>
<comment type="similarity">
    <text evidence="2">Belongs to the SPF27 family.</text>
</comment>
<comment type="subcellular location">
    <subcellularLocation>
        <location evidence="1">Nucleus</location>
    </subcellularLocation>
</comment>
<evidence type="ECO:0000256" key="3">
    <source>
        <dbReference type="ARBA" id="ARBA00022664"/>
    </source>
</evidence>
<evidence type="ECO:0000256" key="1">
    <source>
        <dbReference type="ARBA" id="ARBA00004123"/>
    </source>
</evidence>
<name>A0A024V9M0_PLAFA</name>
<gene>
    <name evidence="8" type="ORF">PFFVO_01394</name>
</gene>
<reference evidence="8 9" key="1">
    <citation type="submission" date="2013-02" db="EMBL/GenBank/DDBJ databases">
        <title>The Genome Annotation of Plasmodium falciparum Vietnam Oak-Knoll (FVO).</title>
        <authorList>
            <consortium name="The Broad Institute Genome Sequencing Platform"/>
            <consortium name="The Broad Institute Genome Sequencing Center for Infectious Disease"/>
            <person name="Neafsey D."/>
            <person name="Hoffman S."/>
            <person name="Volkman S."/>
            <person name="Rosenthal P."/>
            <person name="Walker B."/>
            <person name="Young S.K."/>
            <person name="Zeng Q."/>
            <person name="Gargeya S."/>
            <person name="Fitzgerald M."/>
            <person name="Haas B."/>
            <person name="Abouelleil A."/>
            <person name="Allen A.W."/>
            <person name="Alvarado L."/>
            <person name="Arachchi H.M."/>
            <person name="Berlin A.M."/>
            <person name="Chapman S.B."/>
            <person name="Gainer-Dewar J."/>
            <person name="Goldberg J."/>
            <person name="Griggs A."/>
            <person name="Gujja S."/>
            <person name="Hansen M."/>
            <person name="Howarth C."/>
            <person name="Imamovic A."/>
            <person name="Ireland A."/>
            <person name="Larimer J."/>
            <person name="McCowan C."/>
            <person name="Murphy C."/>
            <person name="Pearson M."/>
            <person name="Poon T.W."/>
            <person name="Priest M."/>
            <person name="Roberts A."/>
            <person name="Saif S."/>
            <person name="Shea T."/>
            <person name="Sisk P."/>
            <person name="Sykes S."/>
            <person name="Wortman J."/>
            <person name="Nusbaum C."/>
            <person name="Birren B."/>
        </authorList>
    </citation>
    <scope>NUCLEOTIDE SEQUENCE [LARGE SCALE GENOMIC DNA]</scope>
    <source>
        <strain evidence="9">Vietnam Oak-Knoll (FVO)</strain>
    </source>
</reference>
<dbReference type="AlphaFoldDB" id="A0A024V9M0"/>
<evidence type="ECO:0008006" key="10">
    <source>
        <dbReference type="Google" id="ProtNLM"/>
    </source>
</evidence>
<feature type="coiled-coil region" evidence="7">
    <location>
        <begin position="185"/>
        <end position="244"/>
    </location>
</feature>
<evidence type="ECO:0000256" key="5">
    <source>
        <dbReference type="ARBA" id="ARBA00023187"/>
    </source>
</evidence>
<accession>A0A024V9M0</accession>
<evidence type="ECO:0000313" key="9">
    <source>
        <dbReference type="Proteomes" id="UP000030690"/>
    </source>
</evidence>
<dbReference type="GO" id="GO:0071011">
    <property type="term" value="C:precatalytic spliceosome"/>
    <property type="evidence" value="ECO:0007669"/>
    <property type="project" value="TreeGrafter"/>
</dbReference>
<dbReference type="Proteomes" id="UP000030690">
    <property type="component" value="Unassembled WGS sequence"/>
</dbReference>
<dbReference type="GO" id="GO:0000974">
    <property type="term" value="C:Prp19 complex"/>
    <property type="evidence" value="ECO:0007669"/>
    <property type="project" value="TreeGrafter"/>
</dbReference>
<keyword evidence="4" id="KW-0747">Spliceosome</keyword>
<evidence type="ECO:0000313" key="8">
    <source>
        <dbReference type="EMBL" id="ETW19683.1"/>
    </source>
</evidence>
<evidence type="ECO:0000256" key="6">
    <source>
        <dbReference type="ARBA" id="ARBA00023242"/>
    </source>
</evidence>
<organism evidence="8 9">
    <name type="scientific">Plasmodium falciparum Vietnam Oak-Knoll</name>
    <name type="common">FVO</name>
    <dbReference type="NCBI Taxonomy" id="1036723"/>
    <lineage>
        <taxon>Eukaryota</taxon>
        <taxon>Sar</taxon>
        <taxon>Alveolata</taxon>
        <taxon>Apicomplexa</taxon>
        <taxon>Aconoidasida</taxon>
        <taxon>Haemosporida</taxon>
        <taxon>Plasmodiidae</taxon>
        <taxon>Plasmodium</taxon>
        <taxon>Plasmodium (Laverania)</taxon>
    </lineage>
</organism>
<sequence>MDMQEQISDKGADDYDGTLVELKESELLKEDEKKKTKKKLYELNELHHLVNALPYIDSYDNELEQNAKRLVEEEMNLMHKNNEIKNYLETFPLPKITYLSNDNSIIQNELKRCEENRKMQKLNFDHYNIENDVLNNKNIEEWEKTLKKYEIILENSHNALINMELMNKYKEVMWSEHMKVFNHLDINLQNNIKTLKDDIDNINKKRKLHQLSYVNELSTLQNEQKEYKKKNNMVLNEIKKLMTENMLMKYKTNMI</sequence>
<evidence type="ECO:0000256" key="2">
    <source>
        <dbReference type="ARBA" id="ARBA00010788"/>
    </source>
</evidence>
<proteinExistence type="inferred from homology"/>
<keyword evidence="5" id="KW-0508">mRNA splicing</keyword>
<protein>
    <recommendedName>
        <fullName evidence="10">Pre-mRNA-splicing factor CWF7</fullName>
    </recommendedName>
</protein>
<dbReference type="GO" id="GO:0071013">
    <property type="term" value="C:catalytic step 2 spliceosome"/>
    <property type="evidence" value="ECO:0007669"/>
    <property type="project" value="TreeGrafter"/>
</dbReference>